<dbReference type="InterPro" id="IPR003313">
    <property type="entry name" value="AraC-bd"/>
</dbReference>
<evidence type="ECO:0000259" key="5">
    <source>
        <dbReference type="PROSITE" id="PS01124"/>
    </source>
</evidence>
<dbReference type="GO" id="GO:0043565">
    <property type="term" value="F:sequence-specific DNA binding"/>
    <property type="evidence" value="ECO:0007669"/>
    <property type="project" value="InterPro"/>
</dbReference>
<dbReference type="Proteomes" id="UP000270342">
    <property type="component" value="Unassembled WGS sequence"/>
</dbReference>
<dbReference type="FunFam" id="1.10.10.60:FF:000132">
    <property type="entry name" value="AraC family transcriptional regulator"/>
    <property type="match status" value="1"/>
</dbReference>
<dbReference type="PROSITE" id="PS00041">
    <property type="entry name" value="HTH_ARAC_FAMILY_1"/>
    <property type="match status" value="1"/>
</dbReference>
<dbReference type="Pfam" id="PF02311">
    <property type="entry name" value="AraC_binding"/>
    <property type="match status" value="1"/>
</dbReference>
<organism evidence="6 7">
    <name type="scientific">Pararobbsia silviterrae</name>
    <dbReference type="NCBI Taxonomy" id="1792498"/>
    <lineage>
        <taxon>Bacteria</taxon>
        <taxon>Pseudomonadati</taxon>
        <taxon>Pseudomonadota</taxon>
        <taxon>Betaproteobacteria</taxon>
        <taxon>Burkholderiales</taxon>
        <taxon>Burkholderiaceae</taxon>
        <taxon>Pararobbsia</taxon>
    </lineage>
</organism>
<feature type="domain" description="HTH araC/xylS-type" evidence="5">
    <location>
        <begin position="158"/>
        <end position="259"/>
    </location>
</feature>
<evidence type="ECO:0000313" key="6">
    <source>
        <dbReference type="EMBL" id="RKP53560.1"/>
    </source>
</evidence>
<accession>A0A494XSE4</accession>
<dbReference type="EMBL" id="RBZU01000006">
    <property type="protein sequence ID" value="RKP53560.1"/>
    <property type="molecule type" value="Genomic_DNA"/>
</dbReference>
<keyword evidence="7" id="KW-1185">Reference proteome</keyword>
<dbReference type="OrthoDB" id="9804543at2"/>
<dbReference type="InterPro" id="IPR018060">
    <property type="entry name" value="HTH_AraC"/>
</dbReference>
<evidence type="ECO:0000256" key="3">
    <source>
        <dbReference type="ARBA" id="ARBA00023125"/>
    </source>
</evidence>
<keyword evidence="2" id="KW-0805">Transcription regulation</keyword>
<gene>
    <name evidence="6" type="ORF">D7S86_14860</name>
</gene>
<dbReference type="Pfam" id="PF12833">
    <property type="entry name" value="HTH_18"/>
    <property type="match status" value="1"/>
</dbReference>
<dbReference type="SUPFAM" id="SSF51182">
    <property type="entry name" value="RmlC-like cupins"/>
    <property type="match status" value="1"/>
</dbReference>
<dbReference type="GO" id="GO:0003700">
    <property type="term" value="F:DNA-binding transcription factor activity"/>
    <property type="evidence" value="ECO:0007669"/>
    <property type="project" value="InterPro"/>
</dbReference>
<evidence type="ECO:0000256" key="4">
    <source>
        <dbReference type="ARBA" id="ARBA00023163"/>
    </source>
</evidence>
<evidence type="ECO:0000256" key="2">
    <source>
        <dbReference type="ARBA" id="ARBA00023015"/>
    </source>
</evidence>
<dbReference type="Gene3D" id="1.10.10.60">
    <property type="entry name" value="Homeodomain-like"/>
    <property type="match status" value="2"/>
</dbReference>
<dbReference type="InterPro" id="IPR009057">
    <property type="entry name" value="Homeodomain-like_sf"/>
</dbReference>
<dbReference type="InterPro" id="IPR011051">
    <property type="entry name" value="RmlC_Cupin_sf"/>
</dbReference>
<dbReference type="PANTHER" id="PTHR11019:SF159">
    <property type="entry name" value="TRANSCRIPTIONAL REGULATOR-RELATED"/>
    <property type="match status" value="1"/>
</dbReference>
<reference evidence="6 7" key="1">
    <citation type="submission" date="2018-10" db="EMBL/GenBank/DDBJ databases">
        <title>Robbsia sp. DHC34, isolated from soil.</title>
        <authorList>
            <person name="Gao Z.-H."/>
            <person name="Qiu L.-H."/>
        </authorList>
    </citation>
    <scope>NUCLEOTIDE SEQUENCE [LARGE SCALE GENOMIC DNA]</scope>
    <source>
        <strain evidence="6 7">DHC34</strain>
    </source>
</reference>
<proteinExistence type="predicted"/>
<dbReference type="AlphaFoldDB" id="A0A494XSE4"/>
<dbReference type="PANTHER" id="PTHR11019">
    <property type="entry name" value="HTH-TYPE TRANSCRIPTIONAL REGULATOR NIMR"/>
    <property type="match status" value="1"/>
</dbReference>
<dbReference type="CDD" id="cd06124">
    <property type="entry name" value="cupin_NimR-like_N"/>
    <property type="match status" value="1"/>
</dbReference>
<dbReference type="RefSeq" id="WP_121087635.1">
    <property type="nucleotide sequence ID" value="NZ_RBZU01000006.1"/>
</dbReference>
<dbReference type="PROSITE" id="PS01124">
    <property type="entry name" value="HTH_ARAC_FAMILY_2"/>
    <property type="match status" value="1"/>
</dbReference>
<name>A0A494XSE4_9BURK</name>
<sequence length="259" mass="29316">MDEIWRRRFGFRYQKMPRPVVAHAYEYLDGDRQSWHTHEQAQFVFSLRGVLRVVTPVAVWTNGPRRGLWIAPGVAHELHAVGEVSMRSVYFEPEVSPWSGDDCRVLEVSALLQELVGSTMESGLGKDDERYDLVVPLLLKEMQGARNAPAASLALPLDRRLRLVCESLIMDPSNNDSLGRWGERVGASERTLARLYREETGLTFMQWRQQLRLVESMSRLAKGTSVATVASELGYGNSSAFIAMFRKATGQTPQRYIKS</sequence>
<keyword evidence="1" id="KW-0678">Repressor</keyword>
<dbReference type="InterPro" id="IPR018062">
    <property type="entry name" value="HTH_AraC-typ_CS"/>
</dbReference>
<evidence type="ECO:0000256" key="1">
    <source>
        <dbReference type="ARBA" id="ARBA00022491"/>
    </source>
</evidence>
<dbReference type="SUPFAM" id="SSF46689">
    <property type="entry name" value="Homeodomain-like"/>
    <property type="match status" value="2"/>
</dbReference>
<evidence type="ECO:0000313" key="7">
    <source>
        <dbReference type="Proteomes" id="UP000270342"/>
    </source>
</evidence>
<dbReference type="Gene3D" id="2.60.120.10">
    <property type="entry name" value="Jelly Rolls"/>
    <property type="match status" value="1"/>
</dbReference>
<protein>
    <submittedName>
        <fullName evidence="6">AraC family transcriptional regulator</fullName>
    </submittedName>
</protein>
<dbReference type="InterPro" id="IPR014710">
    <property type="entry name" value="RmlC-like_jellyroll"/>
</dbReference>
<keyword evidence="4" id="KW-0804">Transcription</keyword>
<dbReference type="SMART" id="SM00342">
    <property type="entry name" value="HTH_ARAC"/>
    <property type="match status" value="1"/>
</dbReference>
<comment type="caution">
    <text evidence="6">The sequence shown here is derived from an EMBL/GenBank/DDBJ whole genome shotgun (WGS) entry which is preliminary data.</text>
</comment>
<keyword evidence="3" id="KW-0238">DNA-binding</keyword>